<name>A0A0A9FWM4_ARUDO</name>
<dbReference type="AlphaFoldDB" id="A0A0A9FWM4"/>
<proteinExistence type="predicted"/>
<reference evidence="1" key="2">
    <citation type="journal article" date="2015" name="Data Brief">
        <title>Shoot transcriptome of the giant reed, Arundo donax.</title>
        <authorList>
            <person name="Barrero R.A."/>
            <person name="Guerrero F.D."/>
            <person name="Moolhuijzen P."/>
            <person name="Goolsby J.A."/>
            <person name="Tidwell J."/>
            <person name="Bellgard S.E."/>
            <person name="Bellgard M.I."/>
        </authorList>
    </citation>
    <scope>NUCLEOTIDE SEQUENCE</scope>
    <source>
        <tissue evidence="1">Shoot tissue taken approximately 20 cm above the soil surface</tissue>
    </source>
</reference>
<organism evidence="1">
    <name type="scientific">Arundo donax</name>
    <name type="common">Giant reed</name>
    <name type="synonym">Donax arundinaceus</name>
    <dbReference type="NCBI Taxonomy" id="35708"/>
    <lineage>
        <taxon>Eukaryota</taxon>
        <taxon>Viridiplantae</taxon>
        <taxon>Streptophyta</taxon>
        <taxon>Embryophyta</taxon>
        <taxon>Tracheophyta</taxon>
        <taxon>Spermatophyta</taxon>
        <taxon>Magnoliopsida</taxon>
        <taxon>Liliopsida</taxon>
        <taxon>Poales</taxon>
        <taxon>Poaceae</taxon>
        <taxon>PACMAD clade</taxon>
        <taxon>Arundinoideae</taxon>
        <taxon>Arundineae</taxon>
        <taxon>Arundo</taxon>
    </lineage>
</organism>
<sequence length="151" mass="17697">MYSGNFHYFIQVKISFTPLMISTWSKQRRNCKDDAFRELSFQFHFEVRRILVPGLPHVHSLSAKLHMISPFPMSLKVSGQRWFLEKENIMNHNLFVGVQRQMPSMDHPWWKHHVIHTCLQAKRKGTVSVIIAVGLSCEDLEGEDRERFSGS</sequence>
<dbReference type="EMBL" id="GBRH01182302">
    <property type="protein sequence ID" value="JAE15594.1"/>
    <property type="molecule type" value="Transcribed_RNA"/>
</dbReference>
<evidence type="ECO:0000313" key="1">
    <source>
        <dbReference type="EMBL" id="JAE15594.1"/>
    </source>
</evidence>
<protein>
    <submittedName>
        <fullName evidence="1">Uncharacterized protein</fullName>
    </submittedName>
</protein>
<reference evidence="1" key="1">
    <citation type="submission" date="2014-09" db="EMBL/GenBank/DDBJ databases">
        <authorList>
            <person name="Magalhaes I.L.F."/>
            <person name="Oliveira U."/>
            <person name="Santos F.R."/>
            <person name="Vidigal T.H.D.A."/>
            <person name="Brescovit A.D."/>
            <person name="Santos A.J."/>
        </authorList>
    </citation>
    <scope>NUCLEOTIDE SEQUENCE</scope>
    <source>
        <tissue evidence="1">Shoot tissue taken approximately 20 cm above the soil surface</tissue>
    </source>
</reference>
<accession>A0A0A9FWM4</accession>